<name>A0ACB8BDQ7_9AGAM</name>
<accession>A0ACB8BDQ7</accession>
<evidence type="ECO:0000313" key="2">
    <source>
        <dbReference type="Proteomes" id="UP000790709"/>
    </source>
</evidence>
<keyword evidence="2" id="KW-1185">Reference proteome</keyword>
<dbReference type="Proteomes" id="UP000790709">
    <property type="component" value="Unassembled WGS sequence"/>
</dbReference>
<organism evidence="1 2">
    <name type="scientific">Leucogyrophana mollusca</name>
    <dbReference type="NCBI Taxonomy" id="85980"/>
    <lineage>
        <taxon>Eukaryota</taxon>
        <taxon>Fungi</taxon>
        <taxon>Dikarya</taxon>
        <taxon>Basidiomycota</taxon>
        <taxon>Agaricomycotina</taxon>
        <taxon>Agaricomycetes</taxon>
        <taxon>Agaricomycetidae</taxon>
        <taxon>Boletales</taxon>
        <taxon>Boletales incertae sedis</taxon>
        <taxon>Leucogyrophana</taxon>
    </lineage>
</organism>
<reference evidence="1" key="1">
    <citation type="journal article" date="2021" name="New Phytol.">
        <title>Evolutionary innovations through gain and loss of genes in the ectomycorrhizal Boletales.</title>
        <authorList>
            <person name="Wu G."/>
            <person name="Miyauchi S."/>
            <person name="Morin E."/>
            <person name="Kuo A."/>
            <person name="Drula E."/>
            <person name="Varga T."/>
            <person name="Kohler A."/>
            <person name="Feng B."/>
            <person name="Cao Y."/>
            <person name="Lipzen A."/>
            <person name="Daum C."/>
            <person name="Hundley H."/>
            <person name="Pangilinan J."/>
            <person name="Johnson J."/>
            <person name="Barry K."/>
            <person name="LaButti K."/>
            <person name="Ng V."/>
            <person name="Ahrendt S."/>
            <person name="Min B."/>
            <person name="Choi I.G."/>
            <person name="Park H."/>
            <person name="Plett J.M."/>
            <person name="Magnuson J."/>
            <person name="Spatafora J.W."/>
            <person name="Nagy L.G."/>
            <person name="Henrissat B."/>
            <person name="Grigoriev I.V."/>
            <person name="Yang Z.L."/>
            <person name="Xu J."/>
            <person name="Martin F.M."/>
        </authorList>
    </citation>
    <scope>NUCLEOTIDE SEQUENCE</scope>
    <source>
        <strain evidence="1">KUC20120723A-06</strain>
    </source>
</reference>
<comment type="caution">
    <text evidence="1">The sequence shown here is derived from an EMBL/GenBank/DDBJ whole genome shotgun (WGS) entry which is preliminary data.</text>
</comment>
<protein>
    <submittedName>
        <fullName evidence="1">Uncharacterized protein</fullName>
    </submittedName>
</protein>
<evidence type="ECO:0000313" key="1">
    <source>
        <dbReference type="EMBL" id="KAH7923480.1"/>
    </source>
</evidence>
<dbReference type="EMBL" id="MU266451">
    <property type="protein sequence ID" value="KAH7923480.1"/>
    <property type="molecule type" value="Genomic_DNA"/>
</dbReference>
<sequence>MVSPIFDRVFWAAVQRERIQTFFAIALNWRTWIKSQWIPDFQLYGLRPEILFLSNLPRTWIESQWISDFQLHGLQPEILVLSLPILATFVWAFLRHHARTQREDVSQTHSALEALLAIASPTCSLWPRRYIDLARAAALRPARRFALPLSALMDDIYTGAIELRDPVEDLPRLLGRGTPVYAWTIALRVERTWFFAVLDWLAFAKVDNFRGFLMLTDLMLSFAIGVLRSAAVVPPQSTPIPDPLVLPLISICRGAHLDVVHALDTLPYAHLEQFIGALKARHSNSINTLESRTTPRTRTIFEFTALAPGVSFLSAAYIAAAVPFLPRRHTRSDLSHPSRGSRNTPDAGNPQGNASSQGTDLPQRTTTPLQISLPRVIELLKLHALTIQSITNVSRAYAALLVETHDALGGEQVRREDDSLGRCEDDSPAHHDAHGLMDHHAQDQDRDQGSAQAFITKWGPSAWREHRFLLAWEAALFASGSLERWVVVLGD</sequence>
<proteinExistence type="predicted"/>
<gene>
    <name evidence="1" type="ORF">BV22DRAFT_1130626</name>
</gene>